<evidence type="ECO:0000259" key="9">
    <source>
        <dbReference type="PROSITE" id="PS51094"/>
    </source>
</evidence>
<dbReference type="PANTHER" id="PTHR30181:SF3">
    <property type="entry name" value="MULTIPHOSPHORYL TRANSFER PROTEIN"/>
    <property type="match status" value="1"/>
</dbReference>
<accession>A0A511QFP9</accession>
<dbReference type="GO" id="GO:0009401">
    <property type="term" value="P:phosphoenolpyruvate-dependent sugar phosphotransferase system"/>
    <property type="evidence" value="ECO:0007669"/>
    <property type="project" value="UniProtKB-KW"/>
</dbReference>
<keyword evidence="12" id="KW-1185">Reference proteome</keyword>
<comment type="function">
    <text evidence="1">The phosphoenolpyruvate-dependent sugar phosphotransferase system (sugar PTS), a major carbohydrate active transport system, catalyzes the phosphorylation of incoming sugar substrates concomitantly with their translocation across the cell membrane. The enzyme II FruAB PTS system is involved in fructose transport.</text>
</comment>
<evidence type="ECO:0000256" key="3">
    <source>
        <dbReference type="ARBA" id="ARBA00022448"/>
    </source>
</evidence>
<keyword evidence="7" id="KW-0598">Phosphotransferase system</keyword>
<dbReference type="Gene3D" id="3.40.930.10">
    <property type="entry name" value="Mannitol-specific EII, Chain A"/>
    <property type="match status" value="2"/>
</dbReference>
<dbReference type="SUPFAM" id="SSF55594">
    <property type="entry name" value="HPr-like"/>
    <property type="match status" value="1"/>
</dbReference>
<evidence type="ECO:0000256" key="2">
    <source>
        <dbReference type="ARBA" id="ARBA00015565"/>
    </source>
</evidence>
<dbReference type="InterPro" id="IPR035895">
    <property type="entry name" value="HPr-like_sf"/>
</dbReference>
<keyword evidence="3" id="KW-0813">Transport</keyword>
<dbReference type="AlphaFoldDB" id="A0A511QFP9"/>
<dbReference type="GO" id="GO:0090563">
    <property type="term" value="F:protein-phosphocysteine-sugar phosphotransferase activity"/>
    <property type="evidence" value="ECO:0007669"/>
    <property type="project" value="TreeGrafter"/>
</dbReference>
<gene>
    <name evidence="11" type="ORF">VSA01S_22360</name>
</gene>
<organism evidence="11 12">
    <name type="scientific">Vibrio sagamiensis NBRC 104589</name>
    <dbReference type="NCBI Taxonomy" id="1219064"/>
    <lineage>
        <taxon>Bacteria</taxon>
        <taxon>Pseudomonadati</taxon>
        <taxon>Pseudomonadota</taxon>
        <taxon>Gammaproteobacteria</taxon>
        <taxon>Vibrionales</taxon>
        <taxon>Vibrionaceae</taxon>
        <taxon>Vibrio</taxon>
    </lineage>
</organism>
<keyword evidence="4" id="KW-0597">Phosphoprotein</keyword>
<dbReference type="Gene3D" id="3.30.1340.10">
    <property type="entry name" value="HPr-like"/>
    <property type="match status" value="1"/>
</dbReference>
<dbReference type="InterPro" id="IPR002114">
    <property type="entry name" value="PTS_HPr_Ser_P_site"/>
</dbReference>
<dbReference type="EMBL" id="BJXJ01000020">
    <property type="protein sequence ID" value="GEM76124.1"/>
    <property type="molecule type" value="Genomic_DNA"/>
</dbReference>
<dbReference type="InterPro" id="IPR016152">
    <property type="entry name" value="PTrfase/Anion_transptr"/>
</dbReference>
<dbReference type="GO" id="GO:0016301">
    <property type="term" value="F:kinase activity"/>
    <property type="evidence" value="ECO:0007669"/>
    <property type="project" value="UniProtKB-KW"/>
</dbReference>
<dbReference type="Pfam" id="PF00359">
    <property type="entry name" value="PTS_EIIA_2"/>
    <property type="match status" value="1"/>
</dbReference>
<evidence type="ECO:0000256" key="4">
    <source>
        <dbReference type="ARBA" id="ARBA00022553"/>
    </source>
</evidence>
<reference evidence="11 12" key="1">
    <citation type="submission" date="2019-07" db="EMBL/GenBank/DDBJ databases">
        <title>Whole genome shotgun sequence of Vibrio sagamiensis NBRC 104589.</title>
        <authorList>
            <person name="Hosoyama A."/>
            <person name="Uohara A."/>
            <person name="Ohji S."/>
            <person name="Ichikawa N."/>
        </authorList>
    </citation>
    <scope>NUCLEOTIDE SEQUENCE [LARGE SCALE GENOMIC DNA]</scope>
    <source>
        <strain evidence="11 12">NBRC 104589</strain>
    </source>
</reference>
<evidence type="ECO:0000313" key="12">
    <source>
        <dbReference type="Proteomes" id="UP000321922"/>
    </source>
</evidence>
<dbReference type="InterPro" id="IPR050893">
    <property type="entry name" value="Sugar_PTS"/>
</dbReference>
<dbReference type="RefSeq" id="WP_227739645.1">
    <property type="nucleotide sequence ID" value="NZ_BAOJ01000098.1"/>
</dbReference>
<dbReference type="NCBIfam" id="NF008319">
    <property type="entry name" value="PRK11109.1"/>
    <property type="match status" value="1"/>
</dbReference>
<sequence length="396" mass="43627">MSKKKIKPLGVEISMLKLNESDIFLNQNAENKCDAIKQIGHSLVSKGAVESFYINAMLKREAQCSTYLGKGIAIPHGTLSTRNLVKETSVVIHHYPEGVEWDNGHAVYIVIGITANSDEHLDILKQLTRVLGSEAIQQKIRTLSNKQDVIELFQGNNQRDILFDKSLIQKNFPTTNMVELIAAAAGLLKNKGCGDSIFTSELTSQIPSPLGKGIWIIGTNKHVIQTGFALITSQQSFTYKNQTVKALIAFAANSCNHKKFLDVISTLIFEQNHSLLLNANDEQLLSLFCSQKTLSREKNHSRSATFVVKNKHGLHTRPDTKLVAEARKFRSIIHVTNLNNDSKTVNAKSLIKVLSLGVKKGHHLTFIANGQDAEQAIESIGKVMTSGLADRIGTPP</sequence>
<evidence type="ECO:0000256" key="7">
    <source>
        <dbReference type="ARBA" id="ARBA00022683"/>
    </source>
</evidence>
<evidence type="ECO:0000256" key="1">
    <source>
        <dbReference type="ARBA" id="ARBA00003136"/>
    </source>
</evidence>
<dbReference type="PROSITE" id="PS00589">
    <property type="entry name" value="PTS_HPR_SER"/>
    <property type="match status" value="1"/>
</dbReference>
<keyword evidence="8" id="KW-0418">Kinase</keyword>
<protein>
    <recommendedName>
        <fullName evidence="2">Multiphosphoryl transfer protein</fullName>
    </recommendedName>
</protein>
<dbReference type="PRINTS" id="PR00107">
    <property type="entry name" value="PHOSPHOCPHPR"/>
</dbReference>
<dbReference type="InterPro" id="IPR000032">
    <property type="entry name" value="HPr-like"/>
</dbReference>
<feature type="domain" description="HPr" evidence="10">
    <location>
        <begin position="301"/>
        <end position="391"/>
    </location>
</feature>
<evidence type="ECO:0000256" key="8">
    <source>
        <dbReference type="ARBA" id="ARBA00022777"/>
    </source>
</evidence>
<evidence type="ECO:0000313" key="11">
    <source>
        <dbReference type="EMBL" id="GEM76124.1"/>
    </source>
</evidence>
<dbReference type="InterPro" id="IPR002178">
    <property type="entry name" value="PTS_EIIA_type-2_dom"/>
</dbReference>
<evidence type="ECO:0000259" key="10">
    <source>
        <dbReference type="PROSITE" id="PS51350"/>
    </source>
</evidence>
<name>A0A511QFP9_9VIBR</name>
<evidence type="ECO:0000256" key="6">
    <source>
        <dbReference type="ARBA" id="ARBA00022679"/>
    </source>
</evidence>
<comment type="caution">
    <text evidence="11">The sequence shown here is derived from an EMBL/GenBank/DDBJ whole genome shotgun (WGS) entry which is preliminary data.</text>
</comment>
<dbReference type="CDD" id="cd00211">
    <property type="entry name" value="PTS_IIA_fru"/>
    <property type="match status" value="1"/>
</dbReference>
<keyword evidence="5" id="KW-0762">Sugar transport</keyword>
<feature type="domain" description="PTS EIIA type-2" evidence="9">
    <location>
        <begin position="16"/>
        <end position="156"/>
    </location>
</feature>
<dbReference type="SUPFAM" id="SSF55804">
    <property type="entry name" value="Phoshotransferase/anion transport protein"/>
    <property type="match status" value="2"/>
</dbReference>
<dbReference type="PROSITE" id="PS51094">
    <property type="entry name" value="PTS_EIIA_TYPE_2"/>
    <property type="match status" value="1"/>
</dbReference>
<evidence type="ECO:0000256" key="5">
    <source>
        <dbReference type="ARBA" id="ARBA00022597"/>
    </source>
</evidence>
<dbReference type="PANTHER" id="PTHR30181">
    <property type="entry name" value="MANNITOL PERMEASE IIC COMPONENT"/>
    <property type="match status" value="1"/>
</dbReference>
<keyword evidence="6" id="KW-0808">Transferase</keyword>
<dbReference type="Pfam" id="PF00381">
    <property type="entry name" value="PTS-HPr"/>
    <property type="match status" value="1"/>
</dbReference>
<dbReference type="NCBIfam" id="TIGR01003">
    <property type="entry name" value="PTS_HPr_family"/>
    <property type="match status" value="1"/>
</dbReference>
<proteinExistence type="predicted"/>
<dbReference type="GO" id="GO:0005886">
    <property type="term" value="C:plasma membrane"/>
    <property type="evidence" value="ECO:0007669"/>
    <property type="project" value="TreeGrafter"/>
</dbReference>
<dbReference type="PROSITE" id="PS51350">
    <property type="entry name" value="PTS_HPR_DOM"/>
    <property type="match status" value="1"/>
</dbReference>
<dbReference type="Proteomes" id="UP000321922">
    <property type="component" value="Unassembled WGS sequence"/>
</dbReference>
<dbReference type="PROSITE" id="PS00372">
    <property type="entry name" value="PTS_EIIA_TYPE_2_HIS"/>
    <property type="match status" value="1"/>
</dbReference>